<gene>
    <name evidence="1" type="ORF">LAESUDRAFT_216102</name>
</gene>
<proteinExistence type="predicted"/>
<dbReference type="Proteomes" id="UP000076871">
    <property type="component" value="Unassembled WGS sequence"/>
</dbReference>
<sequence length="236" mass="26186">MQASSHSTAMTRANEVPPRCTRPSIGVLLNQSVACTRTYLHRDGRARSNILPNMLSRSKDLHLAPMRALSHALESPAHDVWRPTTVFSSPKRTAGNLRDRLAMTRRVPYLAHFPMTALAFRPLPTGPSPHPLDSLVIKCAVLGRTHRMSSLESYQRICLAYIRQIPSIIYIGHSFSCSTRRRHECAGSFKASSAGTSSPAALSITTFAHLQHAAAFAERQRTITRHAPHIRLCGHR</sequence>
<evidence type="ECO:0000313" key="1">
    <source>
        <dbReference type="EMBL" id="KZT05793.1"/>
    </source>
</evidence>
<reference evidence="1 2" key="1">
    <citation type="journal article" date="2016" name="Mol. Biol. Evol.">
        <title>Comparative Genomics of Early-Diverging Mushroom-Forming Fungi Provides Insights into the Origins of Lignocellulose Decay Capabilities.</title>
        <authorList>
            <person name="Nagy L.G."/>
            <person name="Riley R."/>
            <person name="Tritt A."/>
            <person name="Adam C."/>
            <person name="Daum C."/>
            <person name="Floudas D."/>
            <person name="Sun H."/>
            <person name="Yadav J.S."/>
            <person name="Pangilinan J."/>
            <person name="Larsson K.H."/>
            <person name="Matsuura K."/>
            <person name="Barry K."/>
            <person name="Labutti K."/>
            <person name="Kuo R."/>
            <person name="Ohm R.A."/>
            <person name="Bhattacharya S.S."/>
            <person name="Shirouzu T."/>
            <person name="Yoshinaga Y."/>
            <person name="Martin F.M."/>
            <person name="Grigoriev I.V."/>
            <person name="Hibbett D.S."/>
        </authorList>
    </citation>
    <scope>NUCLEOTIDE SEQUENCE [LARGE SCALE GENOMIC DNA]</scope>
    <source>
        <strain evidence="1 2">93-53</strain>
    </source>
</reference>
<organism evidence="1 2">
    <name type="scientific">Laetiporus sulphureus 93-53</name>
    <dbReference type="NCBI Taxonomy" id="1314785"/>
    <lineage>
        <taxon>Eukaryota</taxon>
        <taxon>Fungi</taxon>
        <taxon>Dikarya</taxon>
        <taxon>Basidiomycota</taxon>
        <taxon>Agaricomycotina</taxon>
        <taxon>Agaricomycetes</taxon>
        <taxon>Polyporales</taxon>
        <taxon>Laetiporus</taxon>
    </lineage>
</organism>
<dbReference type="EMBL" id="KV427628">
    <property type="protein sequence ID" value="KZT05793.1"/>
    <property type="molecule type" value="Genomic_DNA"/>
</dbReference>
<dbReference type="RefSeq" id="XP_040763533.1">
    <property type="nucleotide sequence ID" value="XM_040901614.1"/>
</dbReference>
<accession>A0A165DWV0</accession>
<protein>
    <submittedName>
        <fullName evidence="1">Uncharacterized protein</fullName>
    </submittedName>
</protein>
<dbReference type="InParanoid" id="A0A165DWV0"/>
<evidence type="ECO:0000313" key="2">
    <source>
        <dbReference type="Proteomes" id="UP000076871"/>
    </source>
</evidence>
<dbReference type="AlphaFoldDB" id="A0A165DWV0"/>
<dbReference type="GeneID" id="63818646"/>
<keyword evidence="2" id="KW-1185">Reference proteome</keyword>
<name>A0A165DWV0_9APHY</name>